<organism evidence="2 3">
    <name type="scientific">Neptunicella marina</name>
    <dbReference type="NCBI Taxonomy" id="2125989"/>
    <lineage>
        <taxon>Bacteria</taxon>
        <taxon>Pseudomonadati</taxon>
        <taxon>Pseudomonadota</taxon>
        <taxon>Gammaproteobacteria</taxon>
        <taxon>Alteromonadales</taxon>
        <taxon>Alteromonadaceae</taxon>
        <taxon>Neptunicella</taxon>
    </lineage>
</organism>
<dbReference type="Gene3D" id="1.10.10.10">
    <property type="entry name" value="Winged helix-like DNA-binding domain superfamily/Winged helix DNA-binding domain"/>
    <property type="match status" value="1"/>
</dbReference>
<comment type="caution">
    <text evidence="2">The sequence shown here is derived from an EMBL/GenBank/DDBJ whole genome shotgun (WGS) entry which is preliminary data.</text>
</comment>
<dbReference type="InterPro" id="IPR000835">
    <property type="entry name" value="HTH_MarR-typ"/>
</dbReference>
<dbReference type="GO" id="GO:0003700">
    <property type="term" value="F:DNA-binding transcription factor activity"/>
    <property type="evidence" value="ECO:0007669"/>
    <property type="project" value="InterPro"/>
</dbReference>
<dbReference type="SUPFAM" id="SSF46785">
    <property type="entry name" value="Winged helix' DNA-binding domain"/>
    <property type="match status" value="1"/>
</dbReference>
<keyword evidence="3" id="KW-1185">Reference proteome</keyword>
<dbReference type="Pfam" id="PF01047">
    <property type="entry name" value="MarR"/>
    <property type="match status" value="1"/>
</dbReference>
<gene>
    <name evidence="2" type="ORF">H8B19_05260</name>
</gene>
<evidence type="ECO:0000313" key="2">
    <source>
        <dbReference type="EMBL" id="MBC3765274.1"/>
    </source>
</evidence>
<dbReference type="GO" id="GO:0006950">
    <property type="term" value="P:response to stress"/>
    <property type="evidence" value="ECO:0007669"/>
    <property type="project" value="TreeGrafter"/>
</dbReference>
<dbReference type="AlphaFoldDB" id="A0A8J6IRX4"/>
<dbReference type="InterPro" id="IPR036388">
    <property type="entry name" value="WH-like_DNA-bd_sf"/>
</dbReference>
<dbReference type="PRINTS" id="PR00598">
    <property type="entry name" value="HTHMARR"/>
</dbReference>
<dbReference type="EMBL" id="JACNEP010000003">
    <property type="protein sequence ID" value="MBC3765274.1"/>
    <property type="molecule type" value="Genomic_DNA"/>
</dbReference>
<dbReference type="PROSITE" id="PS50995">
    <property type="entry name" value="HTH_MARR_2"/>
    <property type="match status" value="1"/>
</dbReference>
<evidence type="ECO:0000313" key="3">
    <source>
        <dbReference type="Proteomes" id="UP000601768"/>
    </source>
</evidence>
<reference evidence="2" key="1">
    <citation type="journal article" date="2018" name="Int. J. Syst. Evol. Microbiol.">
        <title>Neptunicella marina gen. nov., sp. nov., isolated from surface seawater.</title>
        <authorList>
            <person name="Liu X."/>
            <person name="Lai Q."/>
            <person name="Du Y."/>
            <person name="Zhang X."/>
            <person name="Liu Z."/>
            <person name="Sun F."/>
            <person name="Shao Z."/>
        </authorList>
    </citation>
    <scope>NUCLEOTIDE SEQUENCE</scope>
    <source>
        <strain evidence="2">S27-2</strain>
    </source>
</reference>
<dbReference type="Proteomes" id="UP000601768">
    <property type="component" value="Unassembled WGS sequence"/>
</dbReference>
<dbReference type="PANTHER" id="PTHR33164">
    <property type="entry name" value="TRANSCRIPTIONAL REGULATOR, MARR FAMILY"/>
    <property type="match status" value="1"/>
</dbReference>
<dbReference type="InterPro" id="IPR039422">
    <property type="entry name" value="MarR/SlyA-like"/>
</dbReference>
<dbReference type="PANTHER" id="PTHR33164:SF43">
    <property type="entry name" value="HTH-TYPE TRANSCRIPTIONAL REPRESSOR YETL"/>
    <property type="match status" value="1"/>
</dbReference>
<reference evidence="2" key="2">
    <citation type="submission" date="2020-08" db="EMBL/GenBank/DDBJ databases">
        <authorList>
            <person name="Lai Q."/>
        </authorList>
    </citation>
    <scope>NUCLEOTIDE SEQUENCE</scope>
    <source>
        <strain evidence="2">S27-2</strain>
    </source>
</reference>
<dbReference type="InterPro" id="IPR036390">
    <property type="entry name" value="WH_DNA-bd_sf"/>
</dbReference>
<protein>
    <submittedName>
        <fullName evidence="2">MarR family transcriptional regulator</fullName>
    </submittedName>
</protein>
<proteinExistence type="predicted"/>
<dbReference type="SMART" id="SM00347">
    <property type="entry name" value="HTH_MARR"/>
    <property type="match status" value="1"/>
</dbReference>
<name>A0A8J6IRX4_9ALTE</name>
<feature type="domain" description="HTH marR-type" evidence="1">
    <location>
        <begin position="7"/>
        <end position="141"/>
    </location>
</feature>
<sequence>MQSLTSAMQLAMALFQAQSGLLKPLDRSLSLHGISFTELMVMLTLQQAPQSSMRRIELADAIGLSASGVTRLLLPMEKNHLVEKQQNQRDARVSLVKLTDTGQQILSDALTTFEQSAQKATQSLTSKQIEQCLQLLGALRA</sequence>
<accession>A0A8J6IRX4</accession>
<dbReference type="RefSeq" id="WP_186505749.1">
    <property type="nucleotide sequence ID" value="NZ_JACNEP010000003.1"/>
</dbReference>
<evidence type="ECO:0000259" key="1">
    <source>
        <dbReference type="PROSITE" id="PS50995"/>
    </source>
</evidence>